<dbReference type="Pfam" id="PF03364">
    <property type="entry name" value="Polyketide_cyc"/>
    <property type="match status" value="1"/>
</dbReference>
<name>A0ABN2UBZ4_9MICO</name>
<gene>
    <name evidence="4" type="ORF">GCM10009740_23230</name>
</gene>
<dbReference type="Proteomes" id="UP001501285">
    <property type="component" value="Unassembled WGS sequence"/>
</dbReference>
<dbReference type="Gene3D" id="1.20.120.520">
    <property type="entry name" value="nmb1532 protein domain like"/>
    <property type="match status" value="1"/>
</dbReference>
<evidence type="ECO:0000313" key="5">
    <source>
        <dbReference type="Proteomes" id="UP001501285"/>
    </source>
</evidence>
<dbReference type="Gene3D" id="3.30.530.20">
    <property type="match status" value="1"/>
</dbReference>
<organism evidence="4 5">
    <name type="scientific">Terrabacter terrae</name>
    <dbReference type="NCBI Taxonomy" id="318434"/>
    <lineage>
        <taxon>Bacteria</taxon>
        <taxon>Bacillati</taxon>
        <taxon>Actinomycetota</taxon>
        <taxon>Actinomycetes</taxon>
        <taxon>Micrococcales</taxon>
        <taxon>Intrasporangiaceae</taxon>
        <taxon>Terrabacter</taxon>
    </lineage>
</organism>
<evidence type="ECO:0000259" key="2">
    <source>
        <dbReference type="Pfam" id="PF01814"/>
    </source>
</evidence>
<evidence type="ECO:0000313" key="4">
    <source>
        <dbReference type="EMBL" id="GAA2032485.1"/>
    </source>
</evidence>
<dbReference type="InterPro" id="IPR005031">
    <property type="entry name" value="COQ10_START"/>
</dbReference>
<dbReference type="CDD" id="cd07817">
    <property type="entry name" value="SRPBCC_8"/>
    <property type="match status" value="1"/>
</dbReference>
<dbReference type="InterPro" id="IPR012312">
    <property type="entry name" value="Hemerythrin-like"/>
</dbReference>
<proteinExistence type="predicted"/>
<dbReference type="SUPFAM" id="SSF55961">
    <property type="entry name" value="Bet v1-like"/>
    <property type="match status" value="1"/>
</dbReference>
<evidence type="ECO:0000256" key="1">
    <source>
        <dbReference type="SAM" id="MobiDB-lite"/>
    </source>
</evidence>
<dbReference type="PANTHER" id="PTHR35585:SF1">
    <property type="entry name" value="HHE DOMAIN PROTEIN (AFU_ORTHOLOGUE AFUA_4G00730)"/>
    <property type="match status" value="1"/>
</dbReference>
<protein>
    <recommendedName>
        <fullName evidence="6">Polyketide cyclase / dehydrase and lipid transport</fullName>
    </recommendedName>
</protein>
<dbReference type="InterPro" id="IPR023393">
    <property type="entry name" value="START-like_dom_sf"/>
</dbReference>
<sequence length="393" mass="41794">MTTKVEKSVEVDVPVRTAYNQWTQFEEFPQFMGGVASVTQVDDTRLHWVAQIAGVRREWDAEVLEQVPDQKVAWAAVGGATNAGAVHFIPNGADRTLVTLHLEFEPEGLVEKAGDVLDVVSRQAEADLAKFKSFIESRGAETGAWRGAVNEDASLGTPGAEDAALSQGDTGKAGVSRTAMAAGAAGAAAVAGAAVAAGAASGDSDEGSAPTGEDVVDVLTTDHREAMALIGEIRLTQEASTRRDLADTLIAELVRHAVAEEMYVYPAMKKHLPDGEAAVEHDLEEHQQLEETMKQIEGVDGGDPQFDELLRTLESVLGDHITDEEGEHFPQLRAALPPAELVELAGKVEAAKKLAPTRPHPAAPNNQLFHKLAGPGVGMVDRLRDRLANRSTS</sequence>
<evidence type="ECO:0008006" key="6">
    <source>
        <dbReference type="Google" id="ProtNLM"/>
    </source>
</evidence>
<feature type="domain" description="Coenzyme Q-binding protein COQ10 START" evidence="3">
    <location>
        <begin position="11"/>
        <end position="129"/>
    </location>
</feature>
<dbReference type="PANTHER" id="PTHR35585">
    <property type="entry name" value="HHE DOMAIN PROTEIN (AFU_ORTHOLOGUE AFUA_4G00730)"/>
    <property type="match status" value="1"/>
</dbReference>
<keyword evidence="5" id="KW-1185">Reference proteome</keyword>
<evidence type="ECO:0000259" key="3">
    <source>
        <dbReference type="Pfam" id="PF03364"/>
    </source>
</evidence>
<feature type="region of interest" description="Disordered" evidence="1">
    <location>
        <begin position="151"/>
        <end position="171"/>
    </location>
</feature>
<dbReference type="RefSeq" id="WP_343991441.1">
    <property type="nucleotide sequence ID" value="NZ_BAAANB010000021.1"/>
</dbReference>
<reference evidence="4 5" key="1">
    <citation type="journal article" date="2019" name="Int. J. Syst. Evol. Microbiol.">
        <title>The Global Catalogue of Microorganisms (GCM) 10K type strain sequencing project: providing services to taxonomists for standard genome sequencing and annotation.</title>
        <authorList>
            <consortium name="The Broad Institute Genomics Platform"/>
            <consortium name="The Broad Institute Genome Sequencing Center for Infectious Disease"/>
            <person name="Wu L."/>
            <person name="Ma J."/>
        </authorList>
    </citation>
    <scope>NUCLEOTIDE SEQUENCE [LARGE SCALE GENOMIC DNA]</scope>
    <source>
        <strain evidence="4 5">JCM 14283</strain>
    </source>
</reference>
<accession>A0ABN2UBZ4</accession>
<comment type="caution">
    <text evidence="4">The sequence shown here is derived from an EMBL/GenBank/DDBJ whole genome shotgun (WGS) entry which is preliminary data.</text>
</comment>
<dbReference type="EMBL" id="BAAANB010000021">
    <property type="protein sequence ID" value="GAA2032485.1"/>
    <property type="molecule type" value="Genomic_DNA"/>
</dbReference>
<dbReference type="Pfam" id="PF01814">
    <property type="entry name" value="Hemerythrin"/>
    <property type="match status" value="1"/>
</dbReference>
<dbReference type="CDD" id="cd12108">
    <property type="entry name" value="Hr-like"/>
    <property type="match status" value="1"/>
</dbReference>
<feature type="domain" description="Hemerythrin-like" evidence="2">
    <location>
        <begin position="215"/>
        <end position="332"/>
    </location>
</feature>